<comment type="caution">
    <text evidence="1">The sequence shown here is derived from an EMBL/GenBank/DDBJ whole genome shotgun (WGS) entry which is preliminary data.</text>
</comment>
<reference evidence="1" key="1">
    <citation type="submission" date="2020-08" db="EMBL/GenBank/DDBJ databases">
        <title>Multicomponent nature underlies the extraordinary mechanical properties of spider dragline silk.</title>
        <authorList>
            <person name="Kono N."/>
            <person name="Nakamura H."/>
            <person name="Mori M."/>
            <person name="Yoshida Y."/>
            <person name="Ohtoshi R."/>
            <person name="Malay A.D."/>
            <person name="Moran D.A.P."/>
            <person name="Tomita M."/>
            <person name="Numata K."/>
            <person name="Arakawa K."/>
        </authorList>
    </citation>
    <scope>NUCLEOTIDE SEQUENCE</scope>
</reference>
<gene>
    <name evidence="1" type="primary">ZBED1</name>
    <name evidence="1" type="ORF">NPIL_60731</name>
</gene>
<protein>
    <submittedName>
        <fullName evidence="1">Zinc finger BED domain-containing protein 1</fullName>
    </submittedName>
</protein>
<accession>A0A8X6P6J2</accession>
<sequence length="154" mass="17142">MGFGKITRKFEAIQKSGVLHFIENWILGFIILGVYELHENPTVQHLADDLTKTCLDLVLTAEKIAAVLTDGGENIVKAVDNAFGAGPHSYCFTHLLNLMAPKSYESLPKVTAVIEKVKNIVKWLKQSVVGSNEIMKKTEDKLIQSVITRRNSTF</sequence>
<name>A0A8X6P6J2_NEPPI</name>
<proteinExistence type="predicted"/>
<evidence type="ECO:0000313" key="1">
    <source>
        <dbReference type="EMBL" id="GFT53963.1"/>
    </source>
</evidence>
<dbReference type="InterPro" id="IPR012337">
    <property type="entry name" value="RNaseH-like_sf"/>
</dbReference>
<dbReference type="OrthoDB" id="6620210at2759"/>
<dbReference type="SUPFAM" id="SSF53098">
    <property type="entry name" value="Ribonuclease H-like"/>
    <property type="match status" value="1"/>
</dbReference>
<organism evidence="1 2">
    <name type="scientific">Nephila pilipes</name>
    <name type="common">Giant wood spider</name>
    <name type="synonym">Nephila maculata</name>
    <dbReference type="NCBI Taxonomy" id="299642"/>
    <lineage>
        <taxon>Eukaryota</taxon>
        <taxon>Metazoa</taxon>
        <taxon>Ecdysozoa</taxon>
        <taxon>Arthropoda</taxon>
        <taxon>Chelicerata</taxon>
        <taxon>Arachnida</taxon>
        <taxon>Araneae</taxon>
        <taxon>Araneomorphae</taxon>
        <taxon>Entelegynae</taxon>
        <taxon>Araneoidea</taxon>
        <taxon>Nephilidae</taxon>
        <taxon>Nephila</taxon>
    </lineage>
</organism>
<dbReference type="EMBL" id="BMAW01017421">
    <property type="protein sequence ID" value="GFT53963.1"/>
    <property type="molecule type" value="Genomic_DNA"/>
</dbReference>
<dbReference type="Proteomes" id="UP000887013">
    <property type="component" value="Unassembled WGS sequence"/>
</dbReference>
<evidence type="ECO:0000313" key="2">
    <source>
        <dbReference type="Proteomes" id="UP000887013"/>
    </source>
</evidence>
<keyword evidence="2" id="KW-1185">Reference proteome</keyword>
<dbReference type="AlphaFoldDB" id="A0A8X6P6J2"/>